<dbReference type="AlphaFoldDB" id="A0A4R6TKU5"/>
<organism evidence="2 3">
    <name type="scientific">Zeaxanthinibacter enoshimensis</name>
    <dbReference type="NCBI Taxonomy" id="392009"/>
    <lineage>
        <taxon>Bacteria</taxon>
        <taxon>Pseudomonadati</taxon>
        <taxon>Bacteroidota</taxon>
        <taxon>Flavobacteriia</taxon>
        <taxon>Flavobacteriales</taxon>
        <taxon>Flavobacteriaceae</taxon>
        <taxon>Zeaxanthinibacter</taxon>
    </lineage>
</organism>
<evidence type="ECO:0000313" key="2">
    <source>
        <dbReference type="EMBL" id="TDQ31594.1"/>
    </source>
</evidence>
<dbReference type="InterPro" id="IPR029069">
    <property type="entry name" value="HotDog_dom_sf"/>
</dbReference>
<protein>
    <submittedName>
        <fullName evidence="2">Acyl-CoA thioester hydrolase</fullName>
    </submittedName>
</protein>
<sequence>MQRFTQSHTVTEDDLDDLQHVNNVRYVQWIQDISKNHWLSVAPPALLDRIIWVVVNHNITYKSAAKLGDRIRMETYIKSARGAISERVVEMYLEEDNELLVESLTKWCMLDPASLKPARIGIDVQNLFL</sequence>
<dbReference type="InterPro" id="IPR002864">
    <property type="entry name" value="Acyl-ACP_thioesterase_NHD"/>
</dbReference>
<keyword evidence="3" id="KW-1185">Reference proteome</keyword>
<accession>A0A4R6TKU5</accession>
<keyword evidence="2" id="KW-0378">Hydrolase</keyword>
<dbReference type="Gene3D" id="3.10.129.10">
    <property type="entry name" value="Hotdog Thioesterase"/>
    <property type="match status" value="1"/>
</dbReference>
<dbReference type="GO" id="GO:0016790">
    <property type="term" value="F:thiolester hydrolase activity"/>
    <property type="evidence" value="ECO:0007669"/>
    <property type="project" value="InterPro"/>
</dbReference>
<dbReference type="SUPFAM" id="SSF54637">
    <property type="entry name" value="Thioesterase/thiol ester dehydrase-isomerase"/>
    <property type="match status" value="1"/>
</dbReference>
<dbReference type="GO" id="GO:0006633">
    <property type="term" value="P:fatty acid biosynthetic process"/>
    <property type="evidence" value="ECO:0007669"/>
    <property type="project" value="InterPro"/>
</dbReference>
<feature type="domain" description="Acyl-ACP thioesterase N-terminal hotdog" evidence="1">
    <location>
        <begin position="3"/>
        <end position="125"/>
    </location>
</feature>
<name>A0A4R6TKU5_9FLAO</name>
<reference evidence="2 3" key="1">
    <citation type="submission" date="2019-03" db="EMBL/GenBank/DDBJ databases">
        <title>Genomic Encyclopedia of Archaeal and Bacterial Type Strains, Phase II (KMG-II): from individual species to whole genera.</title>
        <authorList>
            <person name="Goeker M."/>
        </authorList>
    </citation>
    <scope>NUCLEOTIDE SEQUENCE [LARGE SCALE GENOMIC DNA]</scope>
    <source>
        <strain evidence="2 3">DSM 18435</strain>
    </source>
</reference>
<dbReference type="RefSeq" id="WP_133644406.1">
    <property type="nucleotide sequence ID" value="NZ_SNYI01000002.1"/>
</dbReference>
<evidence type="ECO:0000313" key="3">
    <source>
        <dbReference type="Proteomes" id="UP000295468"/>
    </source>
</evidence>
<dbReference type="OrthoDB" id="9801517at2"/>
<dbReference type="Proteomes" id="UP000295468">
    <property type="component" value="Unassembled WGS sequence"/>
</dbReference>
<dbReference type="EMBL" id="SNYI01000002">
    <property type="protein sequence ID" value="TDQ31594.1"/>
    <property type="molecule type" value="Genomic_DNA"/>
</dbReference>
<dbReference type="Pfam" id="PF01643">
    <property type="entry name" value="Acyl-ACP_TE"/>
    <property type="match status" value="1"/>
</dbReference>
<evidence type="ECO:0000259" key="1">
    <source>
        <dbReference type="Pfam" id="PF01643"/>
    </source>
</evidence>
<comment type="caution">
    <text evidence="2">The sequence shown here is derived from an EMBL/GenBank/DDBJ whole genome shotgun (WGS) entry which is preliminary data.</text>
</comment>
<dbReference type="CDD" id="cd00586">
    <property type="entry name" value="4HBT"/>
    <property type="match status" value="1"/>
</dbReference>
<proteinExistence type="predicted"/>
<gene>
    <name evidence="2" type="ORF">CLV82_2303</name>
</gene>